<feature type="region of interest" description="Disordered" evidence="1">
    <location>
        <begin position="171"/>
        <end position="193"/>
    </location>
</feature>
<organism evidence="2 3">
    <name type="scientific">Meloidogyne graminicola</name>
    <dbReference type="NCBI Taxonomy" id="189291"/>
    <lineage>
        <taxon>Eukaryota</taxon>
        <taxon>Metazoa</taxon>
        <taxon>Ecdysozoa</taxon>
        <taxon>Nematoda</taxon>
        <taxon>Chromadorea</taxon>
        <taxon>Rhabditida</taxon>
        <taxon>Tylenchina</taxon>
        <taxon>Tylenchomorpha</taxon>
        <taxon>Tylenchoidea</taxon>
        <taxon>Meloidogynidae</taxon>
        <taxon>Meloidogyninae</taxon>
        <taxon>Meloidogyne</taxon>
    </lineage>
</organism>
<accession>A0A8S9Z6A0</accession>
<dbReference type="Proteomes" id="UP000605970">
    <property type="component" value="Unassembled WGS sequence"/>
</dbReference>
<keyword evidence="3" id="KW-1185">Reference proteome</keyword>
<gene>
    <name evidence="2" type="ORF">Mgra_00010037</name>
</gene>
<evidence type="ECO:0000313" key="2">
    <source>
        <dbReference type="EMBL" id="KAF7624687.1"/>
    </source>
</evidence>
<dbReference type="AlphaFoldDB" id="A0A8S9Z6A0"/>
<evidence type="ECO:0000313" key="3">
    <source>
        <dbReference type="Proteomes" id="UP000605970"/>
    </source>
</evidence>
<feature type="region of interest" description="Disordered" evidence="1">
    <location>
        <begin position="108"/>
        <end position="132"/>
    </location>
</feature>
<sequence length="349" mass="39847">MLRLLHPNQLKLQLLLWKKPLTRLLLKKSTNIDENIMKEQKEVREEKQVDKTPRPEQDTVCETTGGAIKKTTSSTSIFTIETILTPGTKRRLVTEDVSEAWLKKRRLDPEVVKPPSDLPNENPQTEEKKSEEDVKHYVVKIPMDISVKLSEHPGTSASAPVEAPAVVEAPAPTVQEATETSSLEKSTNENDNVMAEESQKTKEDVINLLKEINQVLSPFHEKDELKMLKSNAYALINTLDVAHAQLIYLIKYFCSASFEKKILEINWREEKAYHYATTEAVHKIFILKFYFKIQTGLKIKIDIFVNLIKYLMEKLEMMDFIKGITDIHGLALGILVALKFGFKSEEKGK</sequence>
<comment type="caution">
    <text evidence="2">The sequence shown here is derived from an EMBL/GenBank/DDBJ whole genome shotgun (WGS) entry which is preliminary data.</text>
</comment>
<reference evidence="2" key="1">
    <citation type="journal article" date="2020" name="Ecol. Evol.">
        <title>Genome structure and content of the rice root-knot nematode (Meloidogyne graminicola).</title>
        <authorList>
            <person name="Phan N.T."/>
            <person name="Danchin E.G.J."/>
            <person name="Klopp C."/>
            <person name="Perfus-Barbeoch L."/>
            <person name="Kozlowski D.K."/>
            <person name="Koutsovoulos G.D."/>
            <person name="Lopez-Roques C."/>
            <person name="Bouchez O."/>
            <person name="Zahm M."/>
            <person name="Besnard G."/>
            <person name="Bellafiore S."/>
        </authorList>
    </citation>
    <scope>NUCLEOTIDE SEQUENCE</scope>
    <source>
        <strain evidence="2">VN-18</strain>
    </source>
</reference>
<name>A0A8S9Z6A0_9BILA</name>
<protein>
    <submittedName>
        <fullName evidence="2">Uncharacterized protein</fullName>
    </submittedName>
</protein>
<feature type="compositionally biased region" description="Polar residues" evidence="1">
    <location>
        <begin position="175"/>
        <end position="191"/>
    </location>
</feature>
<dbReference type="EMBL" id="JABEBT010000210">
    <property type="protein sequence ID" value="KAF7624687.1"/>
    <property type="molecule type" value="Genomic_DNA"/>
</dbReference>
<evidence type="ECO:0000256" key="1">
    <source>
        <dbReference type="SAM" id="MobiDB-lite"/>
    </source>
</evidence>
<proteinExistence type="predicted"/>